<keyword evidence="1" id="KW-1133">Transmembrane helix</keyword>
<protein>
    <submittedName>
        <fullName evidence="2">Uncharacterized protein</fullName>
    </submittedName>
</protein>
<gene>
    <name evidence="2" type="ORF">CEXT_744211</name>
</gene>
<accession>A0AAV4Q7V8</accession>
<reference evidence="2 3" key="1">
    <citation type="submission" date="2021-06" db="EMBL/GenBank/DDBJ databases">
        <title>Caerostris extrusa draft genome.</title>
        <authorList>
            <person name="Kono N."/>
            <person name="Arakawa K."/>
        </authorList>
    </citation>
    <scope>NUCLEOTIDE SEQUENCE [LARGE SCALE GENOMIC DNA]</scope>
</reference>
<evidence type="ECO:0000313" key="2">
    <source>
        <dbReference type="EMBL" id="GIY05140.1"/>
    </source>
</evidence>
<feature type="transmembrane region" description="Helical" evidence="1">
    <location>
        <begin position="87"/>
        <end position="112"/>
    </location>
</feature>
<keyword evidence="1" id="KW-0472">Membrane</keyword>
<name>A0AAV4Q7V8_CAEEX</name>
<evidence type="ECO:0000313" key="3">
    <source>
        <dbReference type="Proteomes" id="UP001054945"/>
    </source>
</evidence>
<proteinExistence type="predicted"/>
<comment type="caution">
    <text evidence="2">The sequence shown here is derived from an EMBL/GenBank/DDBJ whole genome shotgun (WGS) entry which is preliminary data.</text>
</comment>
<keyword evidence="1" id="KW-0812">Transmembrane</keyword>
<dbReference type="Proteomes" id="UP001054945">
    <property type="component" value="Unassembled WGS sequence"/>
</dbReference>
<dbReference type="AlphaFoldDB" id="A0AAV4Q7V8"/>
<organism evidence="2 3">
    <name type="scientific">Caerostris extrusa</name>
    <name type="common">Bark spider</name>
    <name type="synonym">Caerostris bankana</name>
    <dbReference type="NCBI Taxonomy" id="172846"/>
    <lineage>
        <taxon>Eukaryota</taxon>
        <taxon>Metazoa</taxon>
        <taxon>Ecdysozoa</taxon>
        <taxon>Arthropoda</taxon>
        <taxon>Chelicerata</taxon>
        <taxon>Arachnida</taxon>
        <taxon>Araneae</taxon>
        <taxon>Araneomorphae</taxon>
        <taxon>Entelegynae</taxon>
        <taxon>Araneoidea</taxon>
        <taxon>Araneidae</taxon>
        <taxon>Caerostris</taxon>
    </lineage>
</organism>
<dbReference type="EMBL" id="BPLR01005810">
    <property type="protein sequence ID" value="GIY05140.1"/>
    <property type="molecule type" value="Genomic_DNA"/>
</dbReference>
<evidence type="ECO:0000256" key="1">
    <source>
        <dbReference type="SAM" id="Phobius"/>
    </source>
</evidence>
<sequence>MIKIQTPKSPIPYFPNKIQNIQAVRSSSTGKGNLAGPFPTLPSFYQSFRLLGPPGYGPVVRTEGRNGAFVACAVYFSPGRASLTRRLSIGASASLFLCVPISAYLGFVVLAVS</sequence>
<keyword evidence="3" id="KW-1185">Reference proteome</keyword>